<evidence type="ECO:0000313" key="4">
    <source>
        <dbReference type="Proteomes" id="UP001272242"/>
    </source>
</evidence>
<dbReference type="SMART" id="SM00749">
    <property type="entry name" value="BON"/>
    <property type="match status" value="2"/>
</dbReference>
<proteinExistence type="predicted"/>
<feature type="domain" description="BON" evidence="2">
    <location>
        <begin position="45"/>
        <end position="113"/>
    </location>
</feature>
<protein>
    <submittedName>
        <fullName evidence="3">BON domain-containing protein</fullName>
    </submittedName>
</protein>
<sequence>MFAHLLTSTPLRTVAALAWAATAGQLFAADPLPPAAPVVKTVTLAELTLGSAIQVAFDADPVLRNVPIVVSVVDRGAVIGGPVASAEVMRRAEAVARAVPGVESVKNTCFVDAAPDPLLRALASQMKPGNRPAGAALPGVVVPPAAPAGFAPNAPLPPSAELVAAEPGKTVVVQHPSTLNAPVNILGAPVLPRASGAPDLPPGGFTAPGALTGTGPKPADVLAAVAAIRAADPRFAKLTAELKPGGAVLVSGSVPRAADVWDFAGAVRKVPGVTRVTLDPNTMR</sequence>
<dbReference type="InterPro" id="IPR007055">
    <property type="entry name" value="BON_dom"/>
</dbReference>
<dbReference type="InterPro" id="IPR014004">
    <property type="entry name" value="Transpt-assoc_nodulatn_dom_bac"/>
</dbReference>
<comment type="caution">
    <text evidence="3">The sequence shown here is derived from an EMBL/GenBank/DDBJ whole genome shotgun (WGS) entry which is preliminary data.</text>
</comment>
<keyword evidence="1" id="KW-0732">Signal</keyword>
<feature type="signal peptide" evidence="1">
    <location>
        <begin position="1"/>
        <end position="28"/>
    </location>
</feature>
<dbReference type="RefSeq" id="WP_320688484.1">
    <property type="nucleotide sequence ID" value="NZ_JAXBLV010000208.1"/>
</dbReference>
<reference evidence="4" key="1">
    <citation type="journal article" date="2023" name="Mar. Drugs">
        <title>Gemmata algarum, a Novel Planctomycete Isolated from an Algal Mat, Displays Antimicrobial Activity.</title>
        <authorList>
            <person name="Kumar G."/>
            <person name="Kallscheuer N."/>
            <person name="Kashif M."/>
            <person name="Ahamad S."/>
            <person name="Jagadeeshwari U."/>
            <person name="Pannikurungottu S."/>
            <person name="Haufschild T."/>
            <person name="Kabuu M."/>
            <person name="Sasikala C."/>
            <person name="Jogler C."/>
            <person name="Ramana C."/>
        </authorList>
    </citation>
    <scope>NUCLEOTIDE SEQUENCE [LARGE SCALE GENOMIC DNA]</scope>
    <source>
        <strain evidence="4">JC673</strain>
    </source>
</reference>
<evidence type="ECO:0000313" key="3">
    <source>
        <dbReference type="EMBL" id="MDY3562153.1"/>
    </source>
</evidence>
<dbReference type="PROSITE" id="PS50914">
    <property type="entry name" value="BON"/>
    <property type="match status" value="1"/>
</dbReference>
<accession>A0ABU5F762</accession>
<feature type="chain" id="PRO_5047534430" evidence="1">
    <location>
        <begin position="29"/>
        <end position="284"/>
    </location>
</feature>
<keyword evidence="4" id="KW-1185">Reference proteome</keyword>
<organism evidence="3 4">
    <name type="scientific">Gemmata algarum</name>
    <dbReference type="NCBI Taxonomy" id="2975278"/>
    <lineage>
        <taxon>Bacteria</taxon>
        <taxon>Pseudomonadati</taxon>
        <taxon>Planctomycetota</taxon>
        <taxon>Planctomycetia</taxon>
        <taxon>Gemmatales</taxon>
        <taxon>Gemmataceae</taxon>
        <taxon>Gemmata</taxon>
    </lineage>
</organism>
<gene>
    <name evidence="3" type="ORF">R5W23_003599</name>
</gene>
<dbReference type="EMBL" id="JAXBLV010000208">
    <property type="protein sequence ID" value="MDY3562153.1"/>
    <property type="molecule type" value="Genomic_DNA"/>
</dbReference>
<evidence type="ECO:0000259" key="2">
    <source>
        <dbReference type="PROSITE" id="PS50914"/>
    </source>
</evidence>
<dbReference type="Pfam" id="PF04972">
    <property type="entry name" value="BON"/>
    <property type="match status" value="2"/>
</dbReference>
<evidence type="ECO:0000256" key="1">
    <source>
        <dbReference type="SAM" id="SignalP"/>
    </source>
</evidence>
<name>A0ABU5F762_9BACT</name>
<dbReference type="Proteomes" id="UP001272242">
    <property type="component" value="Unassembled WGS sequence"/>
</dbReference>